<keyword evidence="8" id="KW-1185">Reference proteome</keyword>
<reference evidence="8" key="1">
    <citation type="submission" date="2017-10" db="EMBL/GenBank/DDBJ databases">
        <title>Completed PacBio SMRT sequence of Methylosinus trichosporium OB3b reveals presence of a third large plasmid.</title>
        <authorList>
            <person name="Charles T.C."/>
            <person name="Lynch M.D.J."/>
            <person name="Heil J.R."/>
            <person name="Cheng J."/>
        </authorList>
    </citation>
    <scope>NUCLEOTIDE SEQUENCE [LARGE SCALE GENOMIC DNA]</scope>
    <source>
        <strain evidence="8">OB3b</strain>
    </source>
</reference>
<organism evidence="7 8">
    <name type="scientific">Methylosinus trichosporium (strain ATCC 35070 / NCIMB 11131 / UNIQEM 75 / OB3b)</name>
    <dbReference type="NCBI Taxonomy" id="595536"/>
    <lineage>
        <taxon>Bacteria</taxon>
        <taxon>Pseudomonadati</taxon>
        <taxon>Pseudomonadota</taxon>
        <taxon>Alphaproteobacteria</taxon>
        <taxon>Hyphomicrobiales</taxon>
        <taxon>Methylocystaceae</taxon>
        <taxon>Methylosinus</taxon>
    </lineage>
</organism>
<keyword evidence="3" id="KW-0285">Flavoprotein</keyword>
<comment type="cofactor">
    <cofactor evidence="1">
        <name>FAD</name>
        <dbReference type="ChEBI" id="CHEBI:57692"/>
    </cofactor>
</comment>
<dbReference type="Gene3D" id="1.10.540.10">
    <property type="entry name" value="Acyl-CoA dehydrogenase/oxidase, N-terminal domain"/>
    <property type="match status" value="1"/>
</dbReference>
<dbReference type="Pfam" id="PF00441">
    <property type="entry name" value="Acyl-CoA_dh_1"/>
    <property type="match status" value="1"/>
</dbReference>
<sequence length="385" mass="41386">MNAPLDRGATVVAAAALHADDVDRRGRFPAEAVQALKDSRLLSLMIPGELGGAGAPLADVAELCTMLGHQCASTAMVFAMHQIKVSSLVAHGMESEWHRDFMRRVCDGQLLLASATTEGGVGGNMRNSVCAFERDGDMFRVAKEGALISYGAQADAILVTARRAADAPASDQRMAVLTRGQYRLERSGEWDALGMRGTCSEGFTLSGEAPYAQILESEFADIASHSMLATAHLLWSSVWYGVASDALGRAQAFVRKEARKRFDGPTPGSLRLAEASTKLQLMRANIVEGLKRFERAKSEPDDLNSMSFAVTMNNIKIGSSELAIEIINHALLITGIAGYKNGTPYSVGRHMRDALSARVMISNDRILSNMSSLLLAQRIDARLGG</sequence>
<dbReference type="InterPro" id="IPR036250">
    <property type="entry name" value="AcylCo_DH-like_C"/>
</dbReference>
<gene>
    <name evidence="7" type="ORF">CQW49_03065</name>
</gene>
<dbReference type="SUPFAM" id="SSF47203">
    <property type="entry name" value="Acyl-CoA dehydrogenase C-terminal domain-like"/>
    <property type="match status" value="1"/>
</dbReference>
<evidence type="ECO:0000259" key="5">
    <source>
        <dbReference type="Pfam" id="PF00441"/>
    </source>
</evidence>
<dbReference type="STRING" id="595536.GCA_000178815_00334"/>
<evidence type="ECO:0000259" key="6">
    <source>
        <dbReference type="Pfam" id="PF02771"/>
    </source>
</evidence>
<dbReference type="GO" id="GO:0003995">
    <property type="term" value="F:acyl-CoA dehydrogenase activity"/>
    <property type="evidence" value="ECO:0007669"/>
    <property type="project" value="TreeGrafter"/>
</dbReference>
<dbReference type="Gene3D" id="2.40.110.10">
    <property type="entry name" value="Butyryl-CoA Dehydrogenase, subunit A, domain 2"/>
    <property type="match status" value="1"/>
</dbReference>
<evidence type="ECO:0000256" key="4">
    <source>
        <dbReference type="ARBA" id="ARBA00022827"/>
    </source>
</evidence>
<dbReference type="Gene3D" id="1.20.140.10">
    <property type="entry name" value="Butyryl-CoA Dehydrogenase, subunit A, domain 3"/>
    <property type="match status" value="1"/>
</dbReference>
<dbReference type="InterPro" id="IPR009100">
    <property type="entry name" value="AcylCoA_DH/oxidase_NM_dom_sf"/>
</dbReference>
<dbReference type="SUPFAM" id="SSF56645">
    <property type="entry name" value="Acyl-CoA dehydrogenase NM domain-like"/>
    <property type="match status" value="1"/>
</dbReference>
<name>A0A2D2CW90_METT3</name>
<dbReference type="PANTHER" id="PTHR43884:SF12">
    <property type="entry name" value="ISOVALERYL-COA DEHYDROGENASE, MITOCHONDRIAL-RELATED"/>
    <property type="match status" value="1"/>
</dbReference>
<accession>A0A2D2CW90</accession>
<evidence type="ECO:0000313" key="8">
    <source>
        <dbReference type="Proteomes" id="UP000230709"/>
    </source>
</evidence>
<dbReference type="PIRSF" id="PIRSF016578">
    <property type="entry name" value="HsaA"/>
    <property type="match status" value="1"/>
</dbReference>
<dbReference type="EMBL" id="CP023737">
    <property type="protein sequence ID" value="ATQ66975.1"/>
    <property type="molecule type" value="Genomic_DNA"/>
</dbReference>
<feature type="domain" description="Acyl-CoA dehydrogenase/oxidase N-terminal" evidence="6">
    <location>
        <begin position="16"/>
        <end position="108"/>
    </location>
</feature>
<comment type="similarity">
    <text evidence="2">Belongs to the acyl-CoA dehydrogenase family.</text>
</comment>
<dbReference type="AlphaFoldDB" id="A0A2D2CW90"/>
<evidence type="ECO:0000313" key="7">
    <source>
        <dbReference type="EMBL" id="ATQ66975.1"/>
    </source>
</evidence>
<dbReference type="Pfam" id="PF02771">
    <property type="entry name" value="Acyl-CoA_dh_N"/>
    <property type="match status" value="1"/>
</dbReference>
<evidence type="ECO:0000256" key="2">
    <source>
        <dbReference type="ARBA" id="ARBA00009347"/>
    </source>
</evidence>
<proteinExistence type="inferred from homology"/>
<keyword evidence="4" id="KW-0274">FAD</keyword>
<dbReference type="InterPro" id="IPR037069">
    <property type="entry name" value="AcylCoA_DH/ox_N_sf"/>
</dbReference>
<dbReference type="Proteomes" id="UP000230709">
    <property type="component" value="Chromosome"/>
</dbReference>
<dbReference type="InterPro" id="IPR009075">
    <property type="entry name" value="AcylCo_DH/oxidase_C"/>
</dbReference>
<dbReference type="InterPro" id="IPR046373">
    <property type="entry name" value="Acyl-CoA_Oxase/DH_mid-dom_sf"/>
</dbReference>
<dbReference type="RefSeq" id="WP_003611005.1">
    <property type="nucleotide sequence ID" value="NZ_ADVE02000001.1"/>
</dbReference>
<dbReference type="KEGG" id="mtw:CQW49_03065"/>
<dbReference type="PANTHER" id="PTHR43884">
    <property type="entry name" value="ACYL-COA DEHYDROGENASE"/>
    <property type="match status" value="1"/>
</dbReference>
<protein>
    <submittedName>
        <fullName evidence="7">Acyl-CoA dehydrogenase</fullName>
    </submittedName>
</protein>
<dbReference type="GO" id="GO:0050660">
    <property type="term" value="F:flavin adenine dinucleotide binding"/>
    <property type="evidence" value="ECO:0007669"/>
    <property type="project" value="InterPro"/>
</dbReference>
<evidence type="ECO:0000256" key="1">
    <source>
        <dbReference type="ARBA" id="ARBA00001974"/>
    </source>
</evidence>
<evidence type="ECO:0000256" key="3">
    <source>
        <dbReference type="ARBA" id="ARBA00022630"/>
    </source>
</evidence>
<dbReference type="InterPro" id="IPR013786">
    <property type="entry name" value="AcylCoA_DH/ox_N"/>
</dbReference>
<feature type="domain" description="Acyl-CoA dehydrogenase/oxidase C-terminal" evidence="5">
    <location>
        <begin position="235"/>
        <end position="360"/>
    </location>
</feature>